<dbReference type="Proteomes" id="UP000003231">
    <property type="component" value="Unassembled WGS sequence"/>
</dbReference>
<evidence type="ECO:0000313" key="2">
    <source>
        <dbReference type="Proteomes" id="UP000003231"/>
    </source>
</evidence>
<dbReference type="EMBL" id="AKRT01000193">
    <property type="protein sequence ID" value="EIR21623.1"/>
    <property type="molecule type" value="Genomic_DNA"/>
</dbReference>
<organism evidence="1 2">
    <name type="scientific">Yersinia pestis PY-08</name>
    <dbReference type="NCBI Taxonomy" id="992134"/>
    <lineage>
        <taxon>Bacteria</taxon>
        <taxon>Pseudomonadati</taxon>
        <taxon>Pseudomonadota</taxon>
        <taxon>Gammaproteobacteria</taxon>
        <taxon>Enterobacterales</taxon>
        <taxon>Yersiniaceae</taxon>
        <taxon>Yersinia</taxon>
    </lineage>
</organism>
<name>A0AB72ZMG1_YERPE</name>
<proteinExistence type="predicted"/>
<comment type="caution">
    <text evidence="1">The sequence shown here is derived from an EMBL/GenBank/DDBJ whole genome shotgun (WGS) entry which is preliminary data.</text>
</comment>
<protein>
    <submittedName>
        <fullName evidence="1">Uncharacterized protein</fullName>
    </submittedName>
</protein>
<gene>
    <name evidence="1" type="ORF">YPPY08_1397</name>
</gene>
<accession>A0AB72ZMG1</accession>
<reference evidence="1 2" key="1">
    <citation type="submission" date="2012-05" db="EMBL/GenBank/DDBJ databases">
        <title>Genome sequence of Yersinia Pestis PY-08.</title>
        <authorList>
            <person name="Santana-Cruz I."/>
            <person name="Sengamalay N."/>
            <person name="McCracken C."/>
            <person name="Daugherty S.C."/>
            <person name="Maroo A."/>
            <person name="Vara P.G."/>
            <person name="Tallon L.J."/>
            <person name="Sadzewicz L."/>
            <person name="Vinetz J.M."/>
            <person name="Cespedes Zambrano M.J."/>
            <person name="Fraser-Liggett C.M."/>
            <person name="Tettelin H."/>
        </authorList>
    </citation>
    <scope>NUCLEOTIDE SEQUENCE [LARGE SCALE GENOMIC DNA]</scope>
    <source>
        <strain evidence="1 2">PY-08</strain>
    </source>
</reference>
<evidence type="ECO:0000313" key="1">
    <source>
        <dbReference type="EMBL" id="EIR21623.1"/>
    </source>
</evidence>
<sequence>MNSLPAGETHCQGANYESPEIFANLMILDIKPASNTQ</sequence>
<dbReference type="AlphaFoldDB" id="A0AB72ZMG1"/>